<evidence type="ECO:0000313" key="2">
    <source>
        <dbReference type="Proteomes" id="UP000828251"/>
    </source>
</evidence>
<protein>
    <submittedName>
        <fullName evidence="1">Uncharacterized protein</fullName>
    </submittedName>
</protein>
<dbReference type="Proteomes" id="UP000828251">
    <property type="component" value="Unassembled WGS sequence"/>
</dbReference>
<comment type="caution">
    <text evidence="1">The sequence shown here is derived from an EMBL/GenBank/DDBJ whole genome shotgun (WGS) entry which is preliminary data.</text>
</comment>
<gene>
    <name evidence="1" type="ORF">J1N35_005151</name>
</gene>
<evidence type="ECO:0000313" key="1">
    <source>
        <dbReference type="EMBL" id="KAH1121991.1"/>
    </source>
</evidence>
<accession>A0A9D3WDA3</accession>
<reference evidence="1 2" key="1">
    <citation type="journal article" date="2021" name="Plant Biotechnol. J.">
        <title>Multi-omics assisted identification of the key and species-specific regulatory components of drought-tolerant mechanisms in Gossypium stocksii.</title>
        <authorList>
            <person name="Yu D."/>
            <person name="Ke L."/>
            <person name="Zhang D."/>
            <person name="Wu Y."/>
            <person name="Sun Y."/>
            <person name="Mei J."/>
            <person name="Sun J."/>
            <person name="Sun Y."/>
        </authorList>
    </citation>
    <scope>NUCLEOTIDE SEQUENCE [LARGE SCALE GENOMIC DNA]</scope>
    <source>
        <strain evidence="2">cv. E1</strain>
        <tissue evidence="1">Leaf</tissue>
    </source>
</reference>
<sequence>MEQTTKAQDGCPTISQSEGERKKPFELMAELEWLSDLLDMERVIRWIVLMFLANEDAIPKREVITKKILMRFLGEEMPHYSPPGFASTSSTPTRALETPSIYHNAFEKHVLNSLEKLYKQFSMFEK</sequence>
<name>A0A9D3WDA3_9ROSI</name>
<proteinExistence type="predicted"/>
<keyword evidence="2" id="KW-1185">Reference proteome</keyword>
<organism evidence="1 2">
    <name type="scientific">Gossypium stocksii</name>
    <dbReference type="NCBI Taxonomy" id="47602"/>
    <lineage>
        <taxon>Eukaryota</taxon>
        <taxon>Viridiplantae</taxon>
        <taxon>Streptophyta</taxon>
        <taxon>Embryophyta</taxon>
        <taxon>Tracheophyta</taxon>
        <taxon>Spermatophyta</taxon>
        <taxon>Magnoliopsida</taxon>
        <taxon>eudicotyledons</taxon>
        <taxon>Gunneridae</taxon>
        <taxon>Pentapetalae</taxon>
        <taxon>rosids</taxon>
        <taxon>malvids</taxon>
        <taxon>Malvales</taxon>
        <taxon>Malvaceae</taxon>
        <taxon>Malvoideae</taxon>
        <taxon>Gossypium</taxon>
    </lineage>
</organism>
<dbReference type="EMBL" id="JAIQCV010000002">
    <property type="protein sequence ID" value="KAH1121991.1"/>
    <property type="molecule type" value="Genomic_DNA"/>
</dbReference>
<dbReference type="AlphaFoldDB" id="A0A9D3WDA3"/>